<dbReference type="EMBL" id="AKHW03003905">
    <property type="protein sequence ID" value="KYO32665.1"/>
    <property type="molecule type" value="Genomic_DNA"/>
</dbReference>
<evidence type="ECO:0000256" key="1">
    <source>
        <dbReference type="SAM" id="MobiDB-lite"/>
    </source>
</evidence>
<proteinExistence type="predicted"/>
<gene>
    <name evidence="2" type="ORF">Y1Q_0007837</name>
</gene>
<organism evidence="2 3">
    <name type="scientific">Alligator mississippiensis</name>
    <name type="common">American alligator</name>
    <dbReference type="NCBI Taxonomy" id="8496"/>
    <lineage>
        <taxon>Eukaryota</taxon>
        <taxon>Metazoa</taxon>
        <taxon>Chordata</taxon>
        <taxon>Craniata</taxon>
        <taxon>Vertebrata</taxon>
        <taxon>Euteleostomi</taxon>
        <taxon>Archelosauria</taxon>
        <taxon>Archosauria</taxon>
        <taxon>Crocodylia</taxon>
        <taxon>Alligatoridae</taxon>
        <taxon>Alligatorinae</taxon>
        <taxon>Alligator</taxon>
    </lineage>
</organism>
<protein>
    <submittedName>
        <fullName evidence="2">Uncharacterized protein</fullName>
    </submittedName>
</protein>
<feature type="region of interest" description="Disordered" evidence="1">
    <location>
        <begin position="56"/>
        <end position="75"/>
    </location>
</feature>
<dbReference type="AlphaFoldDB" id="A0A151N817"/>
<keyword evidence="3" id="KW-1185">Reference proteome</keyword>
<reference evidence="2 3" key="1">
    <citation type="journal article" date="2012" name="Genome Biol.">
        <title>Sequencing three crocodilian genomes to illuminate the evolution of archosaurs and amniotes.</title>
        <authorList>
            <person name="St John J.A."/>
            <person name="Braun E.L."/>
            <person name="Isberg S.R."/>
            <person name="Miles L.G."/>
            <person name="Chong A.Y."/>
            <person name="Gongora J."/>
            <person name="Dalzell P."/>
            <person name="Moran C."/>
            <person name="Bed'hom B."/>
            <person name="Abzhanov A."/>
            <person name="Burgess S.C."/>
            <person name="Cooksey A.M."/>
            <person name="Castoe T.A."/>
            <person name="Crawford N.G."/>
            <person name="Densmore L.D."/>
            <person name="Drew J.C."/>
            <person name="Edwards S.V."/>
            <person name="Faircloth B.C."/>
            <person name="Fujita M.K."/>
            <person name="Greenwold M.J."/>
            <person name="Hoffmann F.G."/>
            <person name="Howard J.M."/>
            <person name="Iguchi T."/>
            <person name="Janes D.E."/>
            <person name="Khan S.Y."/>
            <person name="Kohno S."/>
            <person name="de Koning A.J."/>
            <person name="Lance S.L."/>
            <person name="McCarthy F.M."/>
            <person name="McCormack J.E."/>
            <person name="Merchant M.E."/>
            <person name="Peterson D.G."/>
            <person name="Pollock D.D."/>
            <person name="Pourmand N."/>
            <person name="Raney B.J."/>
            <person name="Roessler K.A."/>
            <person name="Sanford J.R."/>
            <person name="Sawyer R.H."/>
            <person name="Schmidt C.J."/>
            <person name="Triplett E.W."/>
            <person name="Tuberville T.D."/>
            <person name="Venegas-Anaya M."/>
            <person name="Howard J.T."/>
            <person name="Jarvis E.D."/>
            <person name="Guillette L.J.Jr."/>
            <person name="Glenn T.C."/>
            <person name="Green R.E."/>
            <person name="Ray D.A."/>
        </authorList>
    </citation>
    <scope>NUCLEOTIDE SEQUENCE [LARGE SCALE GENOMIC DNA]</scope>
    <source>
        <strain evidence="2">KSC_2009_1</strain>
    </source>
</reference>
<evidence type="ECO:0000313" key="3">
    <source>
        <dbReference type="Proteomes" id="UP000050525"/>
    </source>
</evidence>
<name>A0A151N817_ALLMI</name>
<dbReference type="Proteomes" id="UP000050525">
    <property type="component" value="Unassembled WGS sequence"/>
</dbReference>
<sequence length="75" mass="8429">MLEHQLLHLVMKRQLVGPTEKCSQLDEVVLLTTPLKVFPSEKRVYPGMKLFPEGANSVTTSPAVTKQSVRNSCYK</sequence>
<accession>A0A151N817</accession>
<comment type="caution">
    <text evidence="2">The sequence shown here is derived from an EMBL/GenBank/DDBJ whole genome shotgun (WGS) entry which is preliminary data.</text>
</comment>
<evidence type="ECO:0000313" key="2">
    <source>
        <dbReference type="EMBL" id="KYO32665.1"/>
    </source>
</evidence>